<dbReference type="AlphaFoldDB" id="A0A3G2T4C2"/>
<sequence length="135" mass="16102">MAARKLVLAFCAIGFLQTSFAGFERFWIFSKDANTQVNETWDGLSEEEQKALIKRYQNLKEIPTNQSVALQQRMDWFTQLPEQEKQKMREVWQQMSSSERNEMRQKMQKATTAEQRNDIREEYIQKYQLNTVATH</sequence>
<accession>A0A3G2T4C2</accession>
<reference evidence="2 3" key="1">
    <citation type="submission" date="2018-10" db="EMBL/GenBank/DDBJ databases">
        <title>The complete genome of Acinetobacter wuhouensis strain WCHAW010062.</title>
        <authorList>
            <person name="Hu Y."/>
            <person name="Long H."/>
            <person name="Feng Y."/>
            <person name="Zong Z."/>
        </authorList>
    </citation>
    <scope>NUCLEOTIDE SEQUENCE [LARGE SCALE GENOMIC DNA]</scope>
    <source>
        <strain evidence="2 3">WCHAW010062</strain>
    </source>
</reference>
<dbReference type="Proteomes" id="UP000279962">
    <property type="component" value="Chromosome"/>
</dbReference>
<dbReference type="InterPro" id="IPR021455">
    <property type="entry name" value="DUF3106"/>
</dbReference>
<organism evidence="2 3">
    <name type="scientific">Acinetobacter wuhouensis</name>
    <dbReference type="NCBI Taxonomy" id="1879050"/>
    <lineage>
        <taxon>Bacteria</taxon>
        <taxon>Pseudomonadati</taxon>
        <taxon>Pseudomonadota</taxon>
        <taxon>Gammaproteobacteria</taxon>
        <taxon>Moraxellales</taxon>
        <taxon>Moraxellaceae</taxon>
        <taxon>Acinetobacter</taxon>
    </lineage>
</organism>
<feature type="region of interest" description="Disordered" evidence="1">
    <location>
        <begin position="92"/>
        <end position="114"/>
    </location>
</feature>
<proteinExistence type="predicted"/>
<evidence type="ECO:0000313" key="3">
    <source>
        <dbReference type="Proteomes" id="UP000279962"/>
    </source>
</evidence>
<evidence type="ECO:0000256" key="1">
    <source>
        <dbReference type="SAM" id="MobiDB-lite"/>
    </source>
</evidence>
<evidence type="ECO:0000313" key="2">
    <source>
        <dbReference type="EMBL" id="AYO54825.1"/>
    </source>
</evidence>
<gene>
    <name evidence="2" type="ORF">CDG68_14710</name>
</gene>
<dbReference type="RefSeq" id="WP_087553967.1">
    <property type="nucleotide sequence ID" value="NZ_CP033133.1"/>
</dbReference>
<name>A0A3G2T4C2_9GAMM</name>
<protein>
    <submittedName>
        <fullName evidence="2">DUF3106 domain-containing protein</fullName>
    </submittedName>
</protein>
<dbReference type="EMBL" id="CP033133">
    <property type="protein sequence ID" value="AYO54825.1"/>
    <property type="molecule type" value="Genomic_DNA"/>
</dbReference>
<dbReference type="Pfam" id="PF11304">
    <property type="entry name" value="DUF3106"/>
    <property type="match status" value="1"/>
</dbReference>